<keyword evidence="4" id="KW-1185">Reference proteome</keyword>
<reference evidence="4" key="1">
    <citation type="submission" date="2016-10" db="EMBL/GenBank/DDBJ databases">
        <authorList>
            <person name="Varghese N."/>
            <person name="Submissions S."/>
        </authorList>
    </citation>
    <scope>NUCLEOTIDE SEQUENCE [LARGE SCALE GENOMIC DNA]</scope>
    <source>
        <strain evidence="4">CGMCC 1.6981</strain>
    </source>
</reference>
<dbReference type="InterPro" id="IPR011990">
    <property type="entry name" value="TPR-like_helical_dom_sf"/>
</dbReference>
<proteinExistence type="predicted"/>
<feature type="domain" description="PgaA membrane beta barrel" evidence="2">
    <location>
        <begin position="523"/>
        <end position="808"/>
    </location>
</feature>
<dbReference type="NCBIfam" id="TIGR03939">
    <property type="entry name" value="PGA_TPR_OMP"/>
    <property type="match status" value="1"/>
</dbReference>
<protein>
    <submittedName>
        <fullName evidence="3">Poly-beta-1,6 N-acetyl-D-glucosamine export porin PgaA</fullName>
    </submittedName>
</protein>
<evidence type="ECO:0000259" key="2">
    <source>
        <dbReference type="Pfam" id="PF21197"/>
    </source>
</evidence>
<gene>
    <name evidence="3" type="ORF">SAMN04487955_10469</name>
</gene>
<evidence type="ECO:0000313" key="4">
    <source>
        <dbReference type="Proteomes" id="UP000198693"/>
    </source>
</evidence>
<evidence type="ECO:0000313" key="3">
    <source>
        <dbReference type="EMBL" id="SFU57301.1"/>
    </source>
</evidence>
<dbReference type="Pfam" id="PF21197">
    <property type="entry name" value="PgaA_barrel"/>
    <property type="match status" value="1"/>
</dbReference>
<feature type="signal peptide" evidence="1">
    <location>
        <begin position="1"/>
        <end position="25"/>
    </location>
</feature>
<dbReference type="STRING" id="463301.SAMN04487955_10469"/>
<dbReference type="AlphaFoldDB" id="A0A1I7H9A2"/>
<name>A0A1I7H9A2_9GAMM</name>
<sequence>MVVMNVAAKTLLCALALSLANVALAQGSVDSQRESWVITARQGQLDEAINGLSRLYDQTADQAVLDDLLALMVRSERYRQALDVCVSCSVDDYSDISLEALGRAARLAGEYTRSQDFYLALTYRDPNNDQAWLGLALTNIEQGYHNSANWALTRYEERFGRDQQWLEARAFLATRSGNPIAELQTRQLLVEQQPQNEEEIKSLYRLAITLGARGAAERLMQDHPALFTESDRLWLRYYDGVGKIRLAQSTNEIVRAEAGLADLEAVIAASNAAPGLVQRAQYDKVVALAMLRRFEEAETLATQLEARYGPLPNYVRESRADALSGLGRPDKARDIYVSLIASNPRLARDLNHPRYESLIYTYADTRQYDEAEQVLNQWMTEEPASRWDFTGTQRINNPNYERAHHLEVMLAAWRGDEDIASRRLDALVEQAPANATLWRIKGDLSRWRGWPRQAEENYQKAAQLMAPSERNVPGYGILMSRLDRGDWRGNVKTIEQHIAEDPPSVSLDGLTRELREQRAGRFSVKGSRGDSTGSGVQSSRDWRYETLLEAPRNDAGSRFFAQRIGLYGEYDDEPLHAAYTAAGYEFNLYPAILKLAIGEGAQLNEDPLIWGEFNYAVSDHWSGIFSAEINSDEVPLRALRDEVYADLYRLEGRYRRDESGTGGVGLAFMDLEDGNLRRAISGYWTEELYGHDEWTVTGQLFAGASKNDDVEASYFNPRRDASLSGELEVGHTLPLGYRQSFVQTLVLGGGGYWQDDYGSEPTWAVGYRHAWEFEPNVVFEYGISRQKSVYDGVPEYGNFITAGFEWRFL</sequence>
<keyword evidence="1" id="KW-0732">Signal</keyword>
<dbReference type="SUPFAM" id="SSF48452">
    <property type="entry name" value="TPR-like"/>
    <property type="match status" value="1"/>
</dbReference>
<dbReference type="InterPro" id="IPR023870">
    <property type="entry name" value="PGA_export_porin_PgaA"/>
</dbReference>
<dbReference type="InterPro" id="IPR049003">
    <property type="entry name" value="PgaA_barrel"/>
</dbReference>
<dbReference type="GO" id="GO:1901515">
    <property type="term" value="F:poly-beta-1,6-N-acetyl-D-glucosamine transmembrane transporter activity"/>
    <property type="evidence" value="ECO:0007669"/>
    <property type="project" value="InterPro"/>
</dbReference>
<accession>A0A1I7H9A2</accession>
<feature type="chain" id="PRO_5011728615" evidence="1">
    <location>
        <begin position="26"/>
        <end position="809"/>
    </location>
</feature>
<organism evidence="3 4">
    <name type="scientific">Halomonas korlensis</name>
    <dbReference type="NCBI Taxonomy" id="463301"/>
    <lineage>
        <taxon>Bacteria</taxon>
        <taxon>Pseudomonadati</taxon>
        <taxon>Pseudomonadota</taxon>
        <taxon>Gammaproteobacteria</taxon>
        <taxon>Oceanospirillales</taxon>
        <taxon>Halomonadaceae</taxon>
        <taxon>Halomonas</taxon>
    </lineage>
</organism>
<dbReference type="EMBL" id="FPBP01000004">
    <property type="protein sequence ID" value="SFU57301.1"/>
    <property type="molecule type" value="Genomic_DNA"/>
</dbReference>
<evidence type="ECO:0000256" key="1">
    <source>
        <dbReference type="SAM" id="SignalP"/>
    </source>
</evidence>
<dbReference type="RefSeq" id="WP_245784202.1">
    <property type="nucleotide sequence ID" value="NZ_FPBP01000004.1"/>
</dbReference>
<dbReference type="Proteomes" id="UP000198693">
    <property type="component" value="Unassembled WGS sequence"/>
</dbReference>
<dbReference type="Gene3D" id="1.25.40.10">
    <property type="entry name" value="Tetratricopeptide repeat domain"/>
    <property type="match status" value="2"/>
</dbReference>